<sequence>MGAFACSSSLMPHLTSDRLCPSAQLVGSAGPPVCSCRLVTLPILPSDGQGQAEKLRWCCRAGSPIQQRRRASGYTWCCCFAVIARLQFDQGRCFPPNTPQQGLSLTRRSGDVFCYCAPVQFRMIFEGEQSARWNAFSQHHDNPKVASRGVCTHVSAMREIVLPTRLLRRLICYSDSQVLLRGGDIL</sequence>
<organism evidence="1 2">
    <name type="scientific">Lophiostoma macrostomum CBS 122681</name>
    <dbReference type="NCBI Taxonomy" id="1314788"/>
    <lineage>
        <taxon>Eukaryota</taxon>
        <taxon>Fungi</taxon>
        <taxon>Dikarya</taxon>
        <taxon>Ascomycota</taxon>
        <taxon>Pezizomycotina</taxon>
        <taxon>Dothideomycetes</taxon>
        <taxon>Pleosporomycetidae</taxon>
        <taxon>Pleosporales</taxon>
        <taxon>Lophiostomataceae</taxon>
        <taxon>Lophiostoma</taxon>
    </lineage>
</organism>
<name>A0A6A6TSC6_9PLEO</name>
<reference evidence="1" key="1">
    <citation type="journal article" date="2020" name="Stud. Mycol.">
        <title>101 Dothideomycetes genomes: a test case for predicting lifestyles and emergence of pathogens.</title>
        <authorList>
            <person name="Haridas S."/>
            <person name="Albert R."/>
            <person name="Binder M."/>
            <person name="Bloem J."/>
            <person name="Labutti K."/>
            <person name="Salamov A."/>
            <person name="Andreopoulos B."/>
            <person name="Baker S."/>
            <person name="Barry K."/>
            <person name="Bills G."/>
            <person name="Bluhm B."/>
            <person name="Cannon C."/>
            <person name="Castanera R."/>
            <person name="Culley D."/>
            <person name="Daum C."/>
            <person name="Ezra D."/>
            <person name="Gonzalez J."/>
            <person name="Henrissat B."/>
            <person name="Kuo A."/>
            <person name="Liang C."/>
            <person name="Lipzen A."/>
            <person name="Lutzoni F."/>
            <person name="Magnuson J."/>
            <person name="Mondo S."/>
            <person name="Nolan M."/>
            <person name="Ohm R."/>
            <person name="Pangilinan J."/>
            <person name="Park H.-J."/>
            <person name="Ramirez L."/>
            <person name="Alfaro M."/>
            <person name="Sun H."/>
            <person name="Tritt A."/>
            <person name="Yoshinaga Y."/>
            <person name="Zwiers L.-H."/>
            <person name="Turgeon B."/>
            <person name="Goodwin S."/>
            <person name="Spatafora J."/>
            <person name="Crous P."/>
            <person name="Grigoriev I."/>
        </authorList>
    </citation>
    <scope>NUCLEOTIDE SEQUENCE</scope>
    <source>
        <strain evidence="1">CBS 122681</strain>
    </source>
</reference>
<gene>
    <name evidence="1" type="ORF">K491DRAFT_10232</name>
</gene>
<proteinExistence type="predicted"/>
<dbReference type="AlphaFoldDB" id="A0A6A6TSC6"/>
<accession>A0A6A6TSC6</accession>
<dbReference type="Proteomes" id="UP000799324">
    <property type="component" value="Unassembled WGS sequence"/>
</dbReference>
<protein>
    <submittedName>
        <fullName evidence="1">Uncharacterized protein</fullName>
    </submittedName>
</protein>
<dbReference type="EMBL" id="MU004288">
    <property type="protein sequence ID" value="KAF2662979.1"/>
    <property type="molecule type" value="Genomic_DNA"/>
</dbReference>
<evidence type="ECO:0000313" key="1">
    <source>
        <dbReference type="EMBL" id="KAF2662979.1"/>
    </source>
</evidence>
<keyword evidence="2" id="KW-1185">Reference proteome</keyword>
<evidence type="ECO:0000313" key="2">
    <source>
        <dbReference type="Proteomes" id="UP000799324"/>
    </source>
</evidence>